<name>A0A6J7RMQ8_9ZZZZ</name>
<protein>
    <submittedName>
        <fullName evidence="2">Unannotated protein</fullName>
    </submittedName>
</protein>
<keyword evidence="1" id="KW-0472">Membrane</keyword>
<keyword evidence="1" id="KW-0812">Transmembrane</keyword>
<accession>A0A6J7RMQ8</accession>
<evidence type="ECO:0000256" key="1">
    <source>
        <dbReference type="SAM" id="Phobius"/>
    </source>
</evidence>
<keyword evidence="1" id="KW-1133">Transmembrane helix</keyword>
<sequence length="192" mass="20439">MLVVFLFASVVMVGLVLDALKGQAALQRLVGGIAAVVLLVPAVLTTSPIALLTEQPSMFGVVDSSCEMIGDQAAVLVVGTLAKMTLPLALRTMCRVPVAGLDTTDPALAATNVRKLRDQLELGGTSLAIVGLDNADLELFAEFSSEQVQQTAPTSNPREYRHTLTSAPDRYQSGEESFFLPREITISVLLLR</sequence>
<reference evidence="2" key="1">
    <citation type="submission" date="2020-05" db="EMBL/GenBank/DDBJ databases">
        <authorList>
            <person name="Chiriac C."/>
            <person name="Salcher M."/>
            <person name="Ghai R."/>
            <person name="Kavagutti S V."/>
        </authorList>
    </citation>
    <scope>NUCLEOTIDE SEQUENCE</scope>
</reference>
<dbReference type="AlphaFoldDB" id="A0A6J7RMQ8"/>
<evidence type="ECO:0000313" key="2">
    <source>
        <dbReference type="EMBL" id="CAB5029748.1"/>
    </source>
</evidence>
<organism evidence="2">
    <name type="scientific">freshwater metagenome</name>
    <dbReference type="NCBI Taxonomy" id="449393"/>
    <lineage>
        <taxon>unclassified sequences</taxon>
        <taxon>metagenomes</taxon>
        <taxon>ecological metagenomes</taxon>
    </lineage>
</organism>
<gene>
    <name evidence="2" type="ORF">UFOPK4173_00495</name>
</gene>
<dbReference type="EMBL" id="CAFBPW010000037">
    <property type="protein sequence ID" value="CAB5029748.1"/>
    <property type="molecule type" value="Genomic_DNA"/>
</dbReference>
<proteinExistence type="predicted"/>
<feature type="transmembrane region" description="Helical" evidence="1">
    <location>
        <begin position="29"/>
        <end position="52"/>
    </location>
</feature>